<name>A0ABY4B4L3_9BACT</name>
<feature type="active site" description="Charge relay system" evidence="5">
    <location>
        <position position="471"/>
    </location>
</feature>
<dbReference type="PANTHER" id="PTHR43399">
    <property type="entry name" value="SUBTILISIN-RELATED"/>
    <property type="match status" value="1"/>
</dbReference>
<dbReference type="PANTHER" id="PTHR43399:SF4">
    <property type="entry name" value="CELL WALL-ASSOCIATED PROTEASE"/>
    <property type="match status" value="1"/>
</dbReference>
<evidence type="ECO:0000256" key="2">
    <source>
        <dbReference type="ARBA" id="ARBA00022670"/>
    </source>
</evidence>
<sequence length="548" mass="58781">MSFPIHSSFSRLALLGLLSLAALSTHAQTTPAASPTPEQIRRWQHLDLQADGVPGISADKAYRELLGSRVPTPVVVAVIDSGIDSTHQDLKPVLWRNFREVAGNGLDDDKNGYTDDVRGWSFLGGPDGRNITVETLEQTRIYGQYRGQFEGKTRQVVRKADRAKFDLYEQAKASYEKARKAEETRLARLTDALTSNTATFERLKQALGTTRLDSGLVHQAATRQPAVAEAGPVYAFMHRAGMASDEDALKALNAAIKGSRNSLEMGLNPDYNPRAIVGDNPKDLRESRYGNPDIQGPDARHGTHCAGIIGGLRGNGLGGDGVAGDMVRIMGVRSTPSGDERDKDVANAIRYAVDNGAQIISMSFGKDFSPDKAVVDDAMKYAAQKNVLLVHAAGNSGLNTDKDNNYPSARYLNGKFIPNQITVGASSRLNTSALAAGFSNYGKQTVDVFAPGVDIYSSTPGNTYATLSGTSMAAPVVAGVAAVLKSYFPQLSALQLKQIIEQSATPYHTQVLKPGAKDMVDFATLSKSGGIVNLYEAVKLADKMTMVK</sequence>
<protein>
    <submittedName>
        <fullName evidence="9">S8 family serine peptidase</fullName>
    </submittedName>
</protein>
<dbReference type="PROSITE" id="PS00138">
    <property type="entry name" value="SUBTILASE_SER"/>
    <property type="match status" value="1"/>
</dbReference>
<dbReference type="RefSeq" id="WP_243514774.1">
    <property type="nucleotide sequence ID" value="NZ_CP094534.1"/>
</dbReference>
<evidence type="ECO:0000256" key="1">
    <source>
        <dbReference type="ARBA" id="ARBA00011073"/>
    </source>
</evidence>
<dbReference type="Proteomes" id="UP000831390">
    <property type="component" value="Chromosome"/>
</dbReference>
<feature type="active site" description="Charge relay system" evidence="5">
    <location>
        <position position="301"/>
    </location>
</feature>
<dbReference type="InterPro" id="IPR051048">
    <property type="entry name" value="Peptidase_S8/S53_subtilisin"/>
</dbReference>
<dbReference type="SUPFAM" id="SSF52743">
    <property type="entry name" value="Subtilisin-like"/>
    <property type="match status" value="1"/>
</dbReference>
<feature type="domain" description="Peptidase S8/S53" evidence="8">
    <location>
        <begin position="74"/>
        <end position="507"/>
    </location>
</feature>
<dbReference type="PROSITE" id="PS00137">
    <property type="entry name" value="SUBTILASE_HIS"/>
    <property type="match status" value="1"/>
</dbReference>
<dbReference type="Gene3D" id="3.40.50.200">
    <property type="entry name" value="Peptidase S8/S53 domain"/>
    <property type="match status" value="2"/>
</dbReference>
<evidence type="ECO:0000256" key="7">
    <source>
        <dbReference type="SAM" id="SignalP"/>
    </source>
</evidence>
<dbReference type="PROSITE" id="PS00136">
    <property type="entry name" value="SUBTILASE_ASP"/>
    <property type="match status" value="1"/>
</dbReference>
<organism evidence="9 10">
    <name type="scientific">Hymenobacter monticola</name>
    <dbReference type="NCBI Taxonomy" id="1705399"/>
    <lineage>
        <taxon>Bacteria</taxon>
        <taxon>Pseudomonadati</taxon>
        <taxon>Bacteroidota</taxon>
        <taxon>Cytophagia</taxon>
        <taxon>Cytophagales</taxon>
        <taxon>Hymenobacteraceae</taxon>
        <taxon>Hymenobacter</taxon>
    </lineage>
</organism>
<reference evidence="9 10" key="1">
    <citation type="submission" date="2022-03" db="EMBL/GenBank/DDBJ databases">
        <title>Hymenobactersp. isolated from the air.</title>
        <authorList>
            <person name="Won M."/>
            <person name="Kwon S.-W."/>
        </authorList>
    </citation>
    <scope>NUCLEOTIDE SEQUENCE [LARGE SCALE GENOMIC DNA]</scope>
    <source>
        <strain evidence="9 10">KACC 22596</strain>
    </source>
</reference>
<gene>
    <name evidence="9" type="ORF">MTP16_00175</name>
</gene>
<keyword evidence="3 5" id="KW-0378">Hydrolase</keyword>
<dbReference type="InterPro" id="IPR015500">
    <property type="entry name" value="Peptidase_S8_subtilisin-rel"/>
</dbReference>
<dbReference type="PRINTS" id="PR00723">
    <property type="entry name" value="SUBTILISIN"/>
</dbReference>
<dbReference type="EMBL" id="CP094534">
    <property type="protein sequence ID" value="UOE34083.1"/>
    <property type="molecule type" value="Genomic_DNA"/>
</dbReference>
<feature type="active site" description="Charge relay system" evidence="5">
    <location>
        <position position="80"/>
    </location>
</feature>
<feature type="chain" id="PRO_5046171607" evidence="7">
    <location>
        <begin position="28"/>
        <end position="548"/>
    </location>
</feature>
<evidence type="ECO:0000256" key="6">
    <source>
        <dbReference type="RuleBase" id="RU003355"/>
    </source>
</evidence>
<evidence type="ECO:0000313" key="10">
    <source>
        <dbReference type="Proteomes" id="UP000831390"/>
    </source>
</evidence>
<dbReference type="Pfam" id="PF00082">
    <property type="entry name" value="Peptidase_S8"/>
    <property type="match status" value="1"/>
</dbReference>
<dbReference type="InterPro" id="IPR000209">
    <property type="entry name" value="Peptidase_S8/S53_dom"/>
</dbReference>
<evidence type="ECO:0000256" key="3">
    <source>
        <dbReference type="ARBA" id="ARBA00022801"/>
    </source>
</evidence>
<keyword evidence="2 5" id="KW-0645">Protease</keyword>
<evidence type="ECO:0000259" key="8">
    <source>
        <dbReference type="Pfam" id="PF00082"/>
    </source>
</evidence>
<evidence type="ECO:0000256" key="4">
    <source>
        <dbReference type="ARBA" id="ARBA00022825"/>
    </source>
</evidence>
<keyword evidence="7" id="KW-0732">Signal</keyword>
<dbReference type="InterPro" id="IPR023827">
    <property type="entry name" value="Peptidase_S8_Asp-AS"/>
</dbReference>
<comment type="similarity">
    <text evidence="1 5 6">Belongs to the peptidase S8 family.</text>
</comment>
<dbReference type="InterPro" id="IPR023828">
    <property type="entry name" value="Peptidase_S8_Ser-AS"/>
</dbReference>
<proteinExistence type="inferred from homology"/>
<dbReference type="InterPro" id="IPR022398">
    <property type="entry name" value="Peptidase_S8_His-AS"/>
</dbReference>
<dbReference type="InterPro" id="IPR036852">
    <property type="entry name" value="Peptidase_S8/S53_dom_sf"/>
</dbReference>
<keyword evidence="10" id="KW-1185">Reference proteome</keyword>
<evidence type="ECO:0000256" key="5">
    <source>
        <dbReference type="PROSITE-ProRule" id="PRU01240"/>
    </source>
</evidence>
<feature type="signal peptide" evidence="7">
    <location>
        <begin position="1"/>
        <end position="27"/>
    </location>
</feature>
<evidence type="ECO:0000313" key="9">
    <source>
        <dbReference type="EMBL" id="UOE34083.1"/>
    </source>
</evidence>
<keyword evidence="4 5" id="KW-0720">Serine protease</keyword>
<accession>A0ABY4B4L3</accession>
<dbReference type="PROSITE" id="PS51892">
    <property type="entry name" value="SUBTILASE"/>
    <property type="match status" value="1"/>
</dbReference>